<comment type="caution">
    <text evidence="1">The sequence shown here is derived from an EMBL/GenBank/DDBJ whole genome shotgun (WGS) entry which is preliminary data.</text>
</comment>
<dbReference type="RefSeq" id="WP_189462610.1">
    <property type="nucleotide sequence ID" value="NZ_BMXN01000001.1"/>
</dbReference>
<reference evidence="2" key="1">
    <citation type="journal article" date="2019" name="Int. J. Syst. Evol. Microbiol.">
        <title>The Global Catalogue of Microorganisms (GCM) 10K type strain sequencing project: providing services to taxonomists for standard genome sequencing and annotation.</title>
        <authorList>
            <consortium name="The Broad Institute Genomics Platform"/>
            <consortium name="The Broad Institute Genome Sequencing Center for Infectious Disease"/>
            <person name="Wu L."/>
            <person name="Ma J."/>
        </authorList>
    </citation>
    <scope>NUCLEOTIDE SEQUENCE [LARGE SCALE GENOMIC DNA]</scope>
    <source>
        <strain evidence="2">KCTC 22154</strain>
    </source>
</reference>
<dbReference type="AlphaFoldDB" id="A0A8H9ILA0"/>
<proteinExistence type="predicted"/>
<evidence type="ECO:0000313" key="2">
    <source>
        <dbReference type="Proteomes" id="UP000623776"/>
    </source>
</evidence>
<gene>
    <name evidence="1" type="ORF">GCM10007157_02620</name>
</gene>
<evidence type="ECO:0000313" key="1">
    <source>
        <dbReference type="EMBL" id="GHD54321.1"/>
    </source>
</evidence>
<protein>
    <submittedName>
        <fullName evidence="1">Uncharacterized protein</fullName>
    </submittedName>
</protein>
<dbReference type="Proteomes" id="UP000623776">
    <property type="component" value="Unassembled WGS sequence"/>
</dbReference>
<dbReference type="EMBL" id="BMXN01000001">
    <property type="protein sequence ID" value="GHD54321.1"/>
    <property type="molecule type" value="Genomic_DNA"/>
</dbReference>
<name>A0A8H9ILA0_9GAMM</name>
<organism evidence="1 2">
    <name type="scientific">Vreelandella hamiltonii</name>
    <dbReference type="NCBI Taxonomy" id="502829"/>
    <lineage>
        <taxon>Bacteria</taxon>
        <taxon>Pseudomonadati</taxon>
        <taxon>Pseudomonadota</taxon>
        <taxon>Gammaproteobacteria</taxon>
        <taxon>Oceanospirillales</taxon>
        <taxon>Halomonadaceae</taxon>
        <taxon>Vreelandella</taxon>
    </lineage>
</organism>
<accession>A0A8H9ILA0</accession>
<keyword evidence="2" id="KW-1185">Reference proteome</keyword>
<sequence length="263" mass="30540">MAQYSLFQMWEPHRQSLIKGHLFYVEQARKRLLSQFNDIEGEAEKAAEFWLEANKRHFNPDFHDPGDFYESARDEGIEFYQLLCEMRDRTRLSVVAGMYHEWDKHLRKWLTDEIRHWHGGETVPGKIWAADFGKLADLMDSLGWRVRDQAYFLKLDACRLVVNVYKHGKGNSFDELKEKYPEYLPDPLSNISGAFSGLGYLDYTHLVVSENQLQGFSDAIVAFWKDVPKDIFDREDLEVPGWFAGAMSVDQQAASHQQGGLNP</sequence>